<dbReference type="EMBL" id="ABIB01000002">
    <property type="protein sequence ID" value="EDP97245.1"/>
    <property type="molecule type" value="Genomic_DNA"/>
</dbReference>
<evidence type="ECO:0000256" key="1">
    <source>
        <dbReference type="SAM" id="SignalP"/>
    </source>
</evidence>
<feature type="signal peptide" evidence="1">
    <location>
        <begin position="1"/>
        <end position="29"/>
    </location>
</feature>
<dbReference type="SUPFAM" id="SSF50998">
    <property type="entry name" value="Quinoprotein alcohol dehydrogenase-like"/>
    <property type="match status" value="2"/>
</dbReference>
<accession>A9DNP9</accession>
<evidence type="ECO:0000313" key="3">
    <source>
        <dbReference type="Proteomes" id="UP000002945"/>
    </source>
</evidence>
<dbReference type="PROSITE" id="PS51257">
    <property type="entry name" value="PROKAR_LIPOPROTEIN"/>
    <property type="match status" value="1"/>
</dbReference>
<name>A9DNP9_9FLAO</name>
<comment type="caution">
    <text evidence="2">The sequence shown here is derived from an EMBL/GenBank/DDBJ whole genome shotgun (WGS) entry which is preliminary data.</text>
</comment>
<keyword evidence="3" id="KW-1185">Reference proteome</keyword>
<dbReference type="HOGENOM" id="CLU_035227_0_0_10"/>
<dbReference type="eggNOG" id="COG1520">
    <property type="taxonomic scope" value="Bacteria"/>
</dbReference>
<reference evidence="2 3" key="1">
    <citation type="journal article" date="2011" name="J. Bacteriol.">
        <title>Genome sequence of the algicidal bacterium Kordia algicida OT-1.</title>
        <authorList>
            <person name="Lee H.S."/>
            <person name="Kang S.G."/>
            <person name="Kwon K.K."/>
            <person name="Lee J.H."/>
            <person name="Kim S.J."/>
        </authorList>
    </citation>
    <scope>NUCLEOTIDE SEQUENCE [LARGE SCALE GENOMIC DNA]</scope>
    <source>
        <strain evidence="2 3">OT-1</strain>
    </source>
</reference>
<dbReference type="STRING" id="391587.KAOT1_18822"/>
<dbReference type="OrthoDB" id="9811934at2"/>
<dbReference type="AlphaFoldDB" id="A9DNP9"/>
<organism evidence="2 3">
    <name type="scientific">Kordia algicida OT-1</name>
    <dbReference type="NCBI Taxonomy" id="391587"/>
    <lineage>
        <taxon>Bacteria</taxon>
        <taxon>Pseudomonadati</taxon>
        <taxon>Bacteroidota</taxon>
        <taxon>Flavobacteriia</taxon>
        <taxon>Flavobacteriales</taxon>
        <taxon>Flavobacteriaceae</taxon>
        <taxon>Kordia</taxon>
    </lineage>
</organism>
<evidence type="ECO:0000313" key="2">
    <source>
        <dbReference type="EMBL" id="EDP97245.1"/>
    </source>
</evidence>
<protein>
    <submittedName>
        <fullName evidence="2">PKD</fullName>
    </submittedName>
</protein>
<dbReference type="PANTHER" id="PTHR42754">
    <property type="entry name" value="ENDOGLUCANASE"/>
    <property type="match status" value="1"/>
</dbReference>
<feature type="chain" id="PRO_5002737441" evidence="1">
    <location>
        <begin position="30"/>
        <end position="464"/>
    </location>
</feature>
<dbReference type="InterPro" id="IPR011047">
    <property type="entry name" value="Quinoprotein_ADH-like_sf"/>
</dbReference>
<gene>
    <name evidence="2" type="ORF">KAOT1_18822</name>
</gene>
<proteinExistence type="predicted"/>
<dbReference type="PANTHER" id="PTHR42754:SF1">
    <property type="entry name" value="LIPOPROTEIN"/>
    <property type="match status" value="1"/>
</dbReference>
<keyword evidence="1" id="KW-0732">Signal</keyword>
<dbReference type="RefSeq" id="WP_007096296.1">
    <property type="nucleotide sequence ID" value="NZ_CP142125.1"/>
</dbReference>
<dbReference type="Proteomes" id="UP000002945">
    <property type="component" value="Unassembled WGS sequence"/>
</dbReference>
<sequence length="464" mass="50009">MKKKKIVTKLCLLLLSISILSCSSDDGNAADTNDDNNNIVGFQGEIDWIKTLGGTEEDTAQDITLTSDGGYAIVGYTKSINGDITDHTSEQNDYWVARLNADGTLLWSKTYGGTADDRGEAIKTTSDDGFIITGYSRSGDEDVSTNSGFYDQWIVKLDANGNLIWEKSFGYSGSDQAFDIIQTSDGGYFTTGFLDITASGGQGSVGKPNNTNGSFANPEHGVGEYWCHKLDASGNIMWSRYFGGTNNDRSYATLETNDNNFIIAGSSESDDFDVTNSKGSYDFWVVKLNSTGDLIWQKSYGGTGIDIGYDITKTTDGNYIAVGDTRSSDGDVSNLKGSADFWVIKIADTDGSLIWERTFGGSDFESARAITPLQDGGFAIVGSSKSNNVNVASNYGQNDFWVIKIGDTGNLTWEKNFGGSQLDIAYGIIETADEKLVIAGNTQSNDGDIIENKGIKDALIIKIK</sequence>